<gene>
    <name evidence="10" type="primary">exbD</name>
    <name evidence="10" type="ORF">YBN1229_v1_1154</name>
</gene>
<proteinExistence type="inferred from homology"/>
<evidence type="ECO:0000313" key="10">
    <source>
        <dbReference type="EMBL" id="CPR17219.1"/>
    </source>
</evidence>
<keyword evidence="5 9" id="KW-1133">Transmembrane helix</keyword>
<accession>A0A0D6JDM4</accession>
<evidence type="ECO:0000256" key="3">
    <source>
        <dbReference type="ARBA" id="ARBA00022475"/>
    </source>
</evidence>
<dbReference type="Proteomes" id="UP000033187">
    <property type="component" value="Chromosome 1"/>
</dbReference>
<feature type="region of interest" description="Disordered" evidence="8">
    <location>
        <begin position="139"/>
        <end position="165"/>
    </location>
</feature>
<dbReference type="AlphaFoldDB" id="A0A0D6JDM4"/>
<reference evidence="11" key="1">
    <citation type="submission" date="2015-02" db="EMBL/GenBank/DDBJ databases">
        <authorList>
            <person name="Chooi Y.-H."/>
        </authorList>
    </citation>
    <scope>NUCLEOTIDE SEQUENCE [LARGE SCALE GENOMIC DNA]</scope>
    <source>
        <strain evidence="11">strain Y</strain>
    </source>
</reference>
<dbReference type="InterPro" id="IPR003400">
    <property type="entry name" value="ExbD"/>
</dbReference>
<evidence type="ECO:0000256" key="2">
    <source>
        <dbReference type="ARBA" id="ARBA00005811"/>
    </source>
</evidence>
<dbReference type="RefSeq" id="WP_046477272.1">
    <property type="nucleotide sequence ID" value="NZ_LN829118.1"/>
</dbReference>
<evidence type="ECO:0000313" key="11">
    <source>
        <dbReference type="Proteomes" id="UP000033187"/>
    </source>
</evidence>
<dbReference type="KEGG" id="fiy:BN1229_v1_1154"/>
<evidence type="ECO:0000256" key="4">
    <source>
        <dbReference type="ARBA" id="ARBA00022692"/>
    </source>
</evidence>
<keyword evidence="11" id="KW-1185">Reference proteome</keyword>
<organism evidence="10 11">
    <name type="scientific">Candidatus Filomicrobium marinum</name>
    <dbReference type="NCBI Taxonomy" id="1608628"/>
    <lineage>
        <taxon>Bacteria</taxon>
        <taxon>Pseudomonadati</taxon>
        <taxon>Pseudomonadota</taxon>
        <taxon>Alphaproteobacteria</taxon>
        <taxon>Hyphomicrobiales</taxon>
        <taxon>Hyphomicrobiaceae</taxon>
        <taxon>Filomicrobium</taxon>
    </lineage>
</organism>
<dbReference type="PANTHER" id="PTHR30558">
    <property type="entry name" value="EXBD MEMBRANE COMPONENT OF PMF-DRIVEN MACROMOLECULE IMPORT SYSTEM"/>
    <property type="match status" value="1"/>
</dbReference>
<evidence type="ECO:0000256" key="8">
    <source>
        <dbReference type="SAM" id="MobiDB-lite"/>
    </source>
</evidence>
<evidence type="ECO:0000256" key="7">
    <source>
        <dbReference type="RuleBase" id="RU003879"/>
    </source>
</evidence>
<keyword evidence="4 7" id="KW-0812">Transmembrane</keyword>
<dbReference type="GO" id="GO:0005886">
    <property type="term" value="C:plasma membrane"/>
    <property type="evidence" value="ECO:0007669"/>
    <property type="project" value="UniProtKB-SubCell"/>
</dbReference>
<dbReference type="KEGG" id="fil:BN1229_v1_1155"/>
<keyword evidence="7" id="KW-0813">Transport</keyword>
<sequence length="165" mass="17561">MGASINPISNDDDEAAYRPLAEINITPMVDVMLVLLIIFMVAAPLMVAGVPVELPNTSAARLSQPKTPMIVTLDAEGALYIREDPVAPERLVSQLEQLRAQEGDTVVYVRADKSRAYGDVMQLLGRVGESGYQRVSLLSQPSPSTGSRVLDAPASAPGNDAATQN</sequence>
<evidence type="ECO:0000256" key="5">
    <source>
        <dbReference type="ARBA" id="ARBA00022989"/>
    </source>
</evidence>
<keyword evidence="3" id="KW-1003">Cell membrane</keyword>
<dbReference type="OrthoDB" id="9798629at2"/>
<protein>
    <submittedName>
        <fullName evidence="10">Uptake of enterobactin tonB-dependent uptake of B colicins</fullName>
    </submittedName>
</protein>
<comment type="similarity">
    <text evidence="2 7">Belongs to the ExbD/TolR family.</text>
</comment>
<name>A0A0D6JDM4_9HYPH</name>
<comment type="subcellular location">
    <subcellularLocation>
        <location evidence="1">Cell membrane</location>
        <topology evidence="1">Single-pass membrane protein</topology>
    </subcellularLocation>
    <subcellularLocation>
        <location evidence="7">Cell membrane</location>
        <topology evidence="7">Single-pass type II membrane protein</topology>
    </subcellularLocation>
</comment>
<dbReference type="Pfam" id="PF02472">
    <property type="entry name" value="ExbD"/>
    <property type="match status" value="1"/>
</dbReference>
<dbReference type="GO" id="GO:0015031">
    <property type="term" value="P:protein transport"/>
    <property type="evidence" value="ECO:0007669"/>
    <property type="project" value="UniProtKB-KW"/>
</dbReference>
<dbReference type="EMBL" id="LN829119">
    <property type="protein sequence ID" value="CPR17219.1"/>
    <property type="molecule type" value="Genomic_DNA"/>
</dbReference>
<dbReference type="Gene3D" id="3.30.420.270">
    <property type="match status" value="1"/>
</dbReference>
<keyword evidence="6 9" id="KW-0472">Membrane</keyword>
<feature type="transmembrane region" description="Helical" evidence="9">
    <location>
        <begin position="31"/>
        <end position="52"/>
    </location>
</feature>
<evidence type="ECO:0000256" key="1">
    <source>
        <dbReference type="ARBA" id="ARBA00004162"/>
    </source>
</evidence>
<evidence type="ECO:0000256" key="9">
    <source>
        <dbReference type="SAM" id="Phobius"/>
    </source>
</evidence>
<evidence type="ECO:0000256" key="6">
    <source>
        <dbReference type="ARBA" id="ARBA00023136"/>
    </source>
</evidence>
<keyword evidence="7" id="KW-0653">Protein transport</keyword>
<dbReference type="GO" id="GO:0022857">
    <property type="term" value="F:transmembrane transporter activity"/>
    <property type="evidence" value="ECO:0007669"/>
    <property type="project" value="InterPro"/>
</dbReference>
<dbReference type="PANTHER" id="PTHR30558:SF7">
    <property type="entry name" value="TOL-PAL SYSTEM PROTEIN TOLR"/>
    <property type="match status" value="1"/>
</dbReference>